<evidence type="ECO:0000256" key="2">
    <source>
        <dbReference type="ARBA" id="ARBA00022603"/>
    </source>
</evidence>
<keyword evidence="9" id="KW-1185">Reference proteome</keyword>
<dbReference type="GO" id="GO:0032259">
    <property type="term" value="P:methylation"/>
    <property type="evidence" value="ECO:0007669"/>
    <property type="project" value="UniProtKB-KW"/>
</dbReference>
<dbReference type="Pfam" id="PF07669">
    <property type="entry name" value="Eco57I"/>
    <property type="match status" value="1"/>
</dbReference>
<dbReference type="PATRIC" id="fig|1435051.3.peg.1776"/>
<dbReference type="InterPro" id="IPR050390">
    <property type="entry name" value="C5-Methyltransferase"/>
</dbReference>
<dbReference type="CDD" id="cd02440">
    <property type="entry name" value="AdoMet_MTases"/>
    <property type="match status" value="1"/>
</dbReference>
<dbReference type="REBASE" id="80099">
    <property type="entry name" value="M.Bmo27321ORF1786P"/>
</dbReference>
<dbReference type="InterPro" id="IPR029063">
    <property type="entry name" value="SAM-dependent_MTases_sf"/>
</dbReference>
<dbReference type="Gene3D" id="3.40.50.150">
    <property type="entry name" value="Vaccinia Virus protein VP39"/>
    <property type="match status" value="2"/>
</dbReference>
<dbReference type="InterPro" id="IPR011639">
    <property type="entry name" value="MethylTrfase_TaqI-like_dom"/>
</dbReference>
<gene>
    <name evidence="8" type="ORF">BMOU_1786</name>
</gene>
<dbReference type="eggNOG" id="COG0827">
    <property type="taxonomic scope" value="Bacteria"/>
</dbReference>
<dbReference type="STRING" id="1435051.BMOU_1786"/>
<keyword evidence="3 6" id="KW-0808">Transferase</keyword>
<evidence type="ECO:0000256" key="6">
    <source>
        <dbReference type="PROSITE-ProRule" id="PRU01016"/>
    </source>
</evidence>
<name>W4N7B4_9BIFI</name>
<dbReference type="InterPro" id="IPR001525">
    <property type="entry name" value="C5_MeTfrase"/>
</dbReference>
<accession>W4N7B4</accession>
<dbReference type="Pfam" id="PF00145">
    <property type="entry name" value="DNA_methylase"/>
    <property type="match status" value="1"/>
</dbReference>
<feature type="domain" description="Type II methyltransferase M.TaqI-like" evidence="7">
    <location>
        <begin position="487"/>
        <end position="600"/>
    </location>
</feature>
<comment type="caution">
    <text evidence="8">The sequence shown here is derived from an EMBL/GenBank/DDBJ whole genome shotgun (WGS) entry which is preliminary data.</text>
</comment>
<evidence type="ECO:0000313" key="9">
    <source>
        <dbReference type="Proteomes" id="UP000019155"/>
    </source>
</evidence>
<protein>
    <recommendedName>
        <fullName evidence="1">DNA (cytosine-5-)-methyltransferase</fullName>
        <ecNumber evidence="1">2.1.1.37</ecNumber>
    </recommendedName>
</protein>
<evidence type="ECO:0000259" key="7">
    <source>
        <dbReference type="Pfam" id="PF07669"/>
    </source>
</evidence>
<keyword evidence="2 6" id="KW-0489">Methyltransferase</keyword>
<dbReference type="GO" id="GO:0009307">
    <property type="term" value="P:DNA restriction-modification system"/>
    <property type="evidence" value="ECO:0007669"/>
    <property type="project" value="UniProtKB-KW"/>
</dbReference>
<proteinExistence type="inferred from homology"/>
<dbReference type="InterPro" id="IPR002052">
    <property type="entry name" value="DNA_methylase_N6_adenine_CS"/>
</dbReference>
<reference evidence="8 9" key="1">
    <citation type="journal article" date="2014" name="Genome Announc.">
        <title>The Genome Sequence of Bifidobacterium moukalabense DSM 27321 Highlights the Close Phylogenetic Relatedness with the Bifidobacterium dentium Taxon.</title>
        <authorList>
            <person name="Lugli G.A."/>
            <person name="Duranti S."/>
            <person name="Milani C."/>
            <person name="Turroni F."/>
            <person name="Viappiani A."/>
            <person name="Mangifesta M."/>
            <person name="van Sinderen D."/>
            <person name="Ventura M."/>
        </authorList>
    </citation>
    <scope>NUCLEOTIDE SEQUENCE [LARGE SCALE GENOMIC DNA]</scope>
    <source>
        <strain evidence="8 9">DSM 27321</strain>
    </source>
</reference>
<dbReference type="SUPFAM" id="SSF53335">
    <property type="entry name" value="S-adenosyl-L-methionine-dependent methyltransferases"/>
    <property type="match status" value="2"/>
</dbReference>
<dbReference type="PANTHER" id="PTHR10629">
    <property type="entry name" value="CYTOSINE-SPECIFIC METHYLTRANSFERASE"/>
    <property type="match status" value="1"/>
</dbReference>
<dbReference type="Proteomes" id="UP000019155">
    <property type="component" value="Unassembled WGS sequence"/>
</dbReference>
<dbReference type="PANTHER" id="PTHR10629:SF52">
    <property type="entry name" value="DNA (CYTOSINE-5)-METHYLTRANSFERASE 1"/>
    <property type="match status" value="1"/>
</dbReference>
<keyword evidence="4 6" id="KW-0949">S-adenosyl-L-methionine</keyword>
<dbReference type="RefSeq" id="WP_051428951.1">
    <property type="nucleotide sequence ID" value="NZ_AZMV01000007.1"/>
</dbReference>
<evidence type="ECO:0000256" key="1">
    <source>
        <dbReference type="ARBA" id="ARBA00011975"/>
    </source>
</evidence>
<dbReference type="SUPFAM" id="SSF116734">
    <property type="entry name" value="DNA methylase specificity domain"/>
    <property type="match status" value="1"/>
</dbReference>
<dbReference type="GO" id="GO:0009007">
    <property type="term" value="F:site-specific DNA-methyltransferase (adenine-specific) activity"/>
    <property type="evidence" value="ECO:0007669"/>
    <property type="project" value="UniProtKB-EC"/>
</dbReference>
<evidence type="ECO:0000256" key="4">
    <source>
        <dbReference type="ARBA" id="ARBA00022691"/>
    </source>
</evidence>
<dbReference type="OrthoDB" id="9813719at2"/>
<feature type="active site" evidence="6">
    <location>
        <position position="93"/>
    </location>
</feature>
<dbReference type="GO" id="GO:0003676">
    <property type="term" value="F:nucleic acid binding"/>
    <property type="evidence" value="ECO:0007669"/>
    <property type="project" value="InterPro"/>
</dbReference>
<dbReference type="eggNOG" id="COG0270">
    <property type="taxonomic scope" value="Bacteria"/>
</dbReference>
<dbReference type="PROSITE" id="PS51679">
    <property type="entry name" value="SAM_MT_C5"/>
    <property type="match status" value="1"/>
</dbReference>
<sequence>MGDTQLGYVSLFSSAGLGCYGFKSAGFDCAATAELIPRRLDVQRANSVASDDKAYVLGDLTNVIVRQYLIEQVKHWEKSNGTDITVIVATPPCQGMSVANHKKNDELGRNSLVVESIKIISELEPRFFVMENVRAFLTSACRDIDGKLKPIREAIDAHLLDRYNIFAKVVNFKDYGANSSRTRTLVLGVRRDIQDVTPIDLFPDRAQAPTLRNLIDDLPTLNTMGQIDPNDIYHAFRPYNPDMRPWIHGLKPGQSAFDNVDLALRPHHMVNGKVVENKASNGDKYRRNLWDKVAPCVHTRNDILASQSTIHPCDDRVFSIRELSRMMGVPDTFRWTKDDPKTLNALPEEQKRTFLKEHEINIRQCLGEGVPTQIFAAIARKVALYNHTPRKRRGRPSKHANNAVLPPVASFVSDAERNNVHRKQLAAFYTRQDIAYSLLSTLPEYPRSKTLRILEPSVGAGAFVPLLIKRYGDHELHIDLVDINQHALEQVKELLARLDVPNHVHLNYINTDFLKFEPSNRYDIIVGNPPFGSPSHRPAFESKFSVRDLYALFLEKCLSLGEHVALVIPKTFLNGAEFVQLRNYVATKCAIKDIQDYGESAFSDIKIETIGLHVSHDVPSNTAVLSLPMRNRRIVAQHIITSKKFPSWLIYRNDFFDAMCKQLRLGCFEVYRDRSLTLNKQHFENGIPVVKARNIVNGRINLNAVQSFCAPECVPVSFKTKVSATSAIVVPNLSYYPRGAVLPQHCYVDGSAAVLIPHKNEKVNPDEVIKLWPTVDFFFFYRIARNYSVRSLNVDTISVFYWGVPKAGYEPIVRMEGVPNSSWLYATVSANGKVTQR</sequence>
<dbReference type="Gene3D" id="3.90.120.10">
    <property type="entry name" value="DNA Methylase, subunit A, domain 2"/>
    <property type="match status" value="1"/>
</dbReference>
<dbReference type="EMBL" id="AZMV01000007">
    <property type="protein sequence ID" value="ETY70924.1"/>
    <property type="molecule type" value="Genomic_DNA"/>
</dbReference>
<evidence type="ECO:0000256" key="5">
    <source>
        <dbReference type="ARBA" id="ARBA00022747"/>
    </source>
</evidence>
<dbReference type="EC" id="2.1.1.37" evidence="1"/>
<evidence type="ECO:0000313" key="8">
    <source>
        <dbReference type="EMBL" id="ETY70924.1"/>
    </source>
</evidence>
<organism evidence="8 9">
    <name type="scientific">Bifidobacterium moukalabense DSM 27321</name>
    <dbReference type="NCBI Taxonomy" id="1435051"/>
    <lineage>
        <taxon>Bacteria</taxon>
        <taxon>Bacillati</taxon>
        <taxon>Actinomycetota</taxon>
        <taxon>Actinomycetes</taxon>
        <taxon>Bifidobacteriales</taxon>
        <taxon>Bifidobacteriaceae</taxon>
        <taxon>Bifidobacterium</taxon>
    </lineage>
</organism>
<dbReference type="PRINTS" id="PR00507">
    <property type="entry name" value="N12N6MTFRASE"/>
</dbReference>
<dbReference type="GeneID" id="97501826"/>
<comment type="similarity">
    <text evidence="6">Belongs to the class I-like SAM-binding methyltransferase superfamily. C5-methyltransferase family.</text>
</comment>
<evidence type="ECO:0000256" key="3">
    <source>
        <dbReference type="ARBA" id="ARBA00022679"/>
    </source>
</evidence>
<dbReference type="AlphaFoldDB" id="W4N7B4"/>
<dbReference type="PROSITE" id="PS00092">
    <property type="entry name" value="N6_MTASE"/>
    <property type="match status" value="1"/>
</dbReference>
<keyword evidence="5" id="KW-0680">Restriction system</keyword>